<keyword evidence="1" id="KW-0732">Signal</keyword>
<accession>A0ABZ0KJS5</accession>
<protein>
    <submittedName>
        <fullName evidence="2">Uncharacterized protein</fullName>
    </submittedName>
</protein>
<evidence type="ECO:0000313" key="3">
    <source>
        <dbReference type="Proteomes" id="UP001305002"/>
    </source>
</evidence>
<dbReference type="Proteomes" id="UP001305002">
    <property type="component" value="Chromosome"/>
</dbReference>
<feature type="signal peptide" evidence="1">
    <location>
        <begin position="1"/>
        <end position="29"/>
    </location>
</feature>
<evidence type="ECO:0000313" key="2">
    <source>
        <dbReference type="EMBL" id="WOT38000.1"/>
    </source>
</evidence>
<evidence type="ECO:0000256" key="1">
    <source>
        <dbReference type="SAM" id="SignalP"/>
    </source>
</evidence>
<name>A0ABZ0KJS5_STRC4</name>
<dbReference type="EMBL" id="CP137524">
    <property type="protein sequence ID" value="WOT38000.1"/>
    <property type="molecule type" value="Genomic_DNA"/>
</dbReference>
<feature type="chain" id="PRO_5047510579" evidence="1">
    <location>
        <begin position="30"/>
        <end position="130"/>
    </location>
</feature>
<reference evidence="2 3" key="2">
    <citation type="journal article" date="2024" name="Microb. Biotechnol.">
        <title>The involvement of multiple ABC transporters in daunorubicin efflux in Streptomyces coeruleorubidus.</title>
        <authorList>
            <person name="Dong J."/>
            <person name="Ning J."/>
            <person name="Tian Y."/>
            <person name="Li H."/>
            <person name="Chen H."/>
            <person name="Guan W."/>
        </authorList>
    </citation>
    <scope>NUCLEOTIDE SEQUENCE [LARGE SCALE GENOMIC DNA]</scope>
    <source>
        <strain evidence="2 3">CICC 11043</strain>
    </source>
</reference>
<keyword evidence="3" id="KW-1185">Reference proteome</keyword>
<sequence>MFRRPMVGGALAVASAAGMIVGFSGSAQAATCYCSYNSNNTVVGQVTFNDDADRFYVWDTHADGHGVRGYLLNSNFKVLDTAYDGSGADSTIASFQYDVKEGVTYWIKVGTVDGASDTTTSNTYEYNFYE</sequence>
<proteinExistence type="predicted"/>
<gene>
    <name evidence="2" type="ORF">R5U08_29315</name>
</gene>
<organism evidence="2 3">
    <name type="scientific">Streptomyces coeruleorubidus</name>
    <dbReference type="NCBI Taxonomy" id="116188"/>
    <lineage>
        <taxon>Bacteria</taxon>
        <taxon>Bacillati</taxon>
        <taxon>Actinomycetota</taxon>
        <taxon>Actinomycetes</taxon>
        <taxon>Kitasatosporales</taxon>
        <taxon>Streptomycetaceae</taxon>
        <taxon>Streptomyces</taxon>
    </lineage>
</organism>
<dbReference type="RefSeq" id="WP_193504456.1">
    <property type="nucleotide sequence ID" value="NZ_BMSO01000005.1"/>
</dbReference>
<reference evidence="2 3" key="1">
    <citation type="journal article" date="2021" name="J. Microbiol. Biotechnol.">
        <title>An Efficient Markerless Deletion System Suitable for the Industrial Strains of Streptomyces.</title>
        <authorList>
            <person name="Dong J."/>
            <person name="Wei J."/>
            <person name="Li H."/>
            <person name="Zhao S."/>
            <person name="Guan W."/>
        </authorList>
    </citation>
    <scope>NUCLEOTIDE SEQUENCE [LARGE SCALE GENOMIC DNA]</scope>
    <source>
        <strain evidence="2 3">CICC 11043</strain>
    </source>
</reference>